<dbReference type="InterPro" id="IPR009072">
    <property type="entry name" value="Histone-fold"/>
</dbReference>
<feature type="region of interest" description="Disordered" evidence="8">
    <location>
        <begin position="137"/>
        <end position="199"/>
    </location>
</feature>
<feature type="compositionally biased region" description="Polar residues" evidence="8">
    <location>
        <begin position="304"/>
        <end position="318"/>
    </location>
</feature>
<comment type="subcellular location">
    <subcellularLocation>
        <location evidence="1">Nucleus</location>
    </subcellularLocation>
</comment>
<keyword evidence="5" id="KW-0539">Nucleus</keyword>
<dbReference type="Pfam" id="PF03847">
    <property type="entry name" value="TFIID_20kDa"/>
    <property type="match status" value="1"/>
</dbReference>
<keyword evidence="3" id="KW-0805">Transcription regulation</keyword>
<evidence type="ECO:0000256" key="4">
    <source>
        <dbReference type="ARBA" id="ARBA00023163"/>
    </source>
</evidence>
<dbReference type="InterPro" id="IPR003228">
    <property type="entry name" value="TFIID_TAF12_dom"/>
</dbReference>
<dbReference type="FunFam" id="1.10.20.10:FF:000011">
    <property type="entry name" value="Transcription initiation factor TFIID subunit 12"/>
    <property type="match status" value="1"/>
</dbReference>
<keyword evidence="11" id="KW-1185">Reference proteome</keyword>
<feature type="region of interest" description="Disordered" evidence="8">
    <location>
        <begin position="74"/>
        <end position="93"/>
    </location>
</feature>
<dbReference type="GO" id="GO:0051123">
    <property type="term" value="P:RNA polymerase II preinitiation complex assembly"/>
    <property type="evidence" value="ECO:0007669"/>
    <property type="project" value="TreeGrafter"/>
</dbReference>
<dbReference type="InterPro" id="IPR037794">
    <property type="entry name" value="TAF12"/>
</dbReference>
<evidence type="ECO:0000256" key="5">
    <source>
        <dbReference type="ARBA" id="ARBA00023242"/>
    </source>
</evidence>
<keyword evidence="4" id="KW-0804">Transcription</keyword>
<feature type="compositionally biased region" description="Low complexity" evidence="8">
    <location>
        <begin position="82"/>
        <end position="93"/>
    </location>
</feature>
<dbReference type="Proteomes" id="UP000736335">
    <property type="component" value="Unassembled WGS sequence"/>
</dbReference>
<sequence>MASAQPQVKTESTNDAQNIVSALNKAFKGQNGAPLTGDQLAQWLHQNMAQLSVLVKEGKLTQGQILALREFADKHKAPSTDTSNQATSSTTPTAATNTAAMQSYQANTAYKNSATLPLLSEIPAAIGTFPISQTLGNQSTGSGTWPQVSRPTLTGGVAGGRIAGSPAQMTRGSEEMLNLDDGRAPRRKNTAGDQSMRRSIQDLVSSIDPSVKIEPDVEDLLLDIADEFIDSVTNFACRLAKHRGGDTLEVRDLQLHLERNHNIRIPGFQSDETRLSMSQTAITPAPPPTTGTGATKKGGGQATHSMTLRSQRLAQVQQAKRESKLL</sequence>
<proteinExistence type="inferred from homology"/>
<evidence type="ECO:0000256" key="7">
    <source>
        <dbReference type="ARBA" id="ARBA00093657"/>
    </source>
</evidence>
<evidence type="ECO:0000256" key="1">
    <source>
        <dbReference type="ARBA" id="ARBA00004123"/>
    </source>
</evidence>
<dbReference type="EMBL" id="WIUZ02000002">
    <property type="protein sequence ID" value="KAF9790891.1"/>
    <property type="molecule type" value="Genomic_DNA"/>
</dbReference>
<feature type="region of interest" description="Disordered" evidence="8">
    <location>
        <begin position="281"/>
        <end position="326"/>
    </location>
</feature>
<evidence type="ECO:0000256" key="3">
    <source>
        <dbReference type="ARBA" id="ARBA00023015"/>
    </source>
</evidence>
<dbReference type="AlphaFoldDB" id="A0A9P6HPF2"/>
<reference evidence="10" key="2">
    <citation type="submission" date="2020-11" db="EMBL/GenBank/DDBJ databases">
        <authorList>
            <consortium name="DOE Joint Genome Institute"/>
            <person name="Kuo A."/>
            <person name="Miyauchi S."/>
            <person name="Kiss E."/>
            <person name="Drula E."/>
            <person name="Kohler A."/>
            <person name="Sanchez-Garcia M."/>
            <person name="Andreopoulos B."/>
            <person name="Barry K.W."/>
            <person name="Bonito G."/>
            <person name="Buee M."/>
            <person name="Carver A."/>
            <person name="Chen C."/>
            <person name="Cichocki N."/>
            <person name="Clum A."/>
            <person name="Culley D."/>
            <person name="Crous P.W."/>
            <person name="Fauchery L."/>
            <person name="Girlanda M."/>
            <person name="Hayes R."/>
            <person name="Keri Z."/>
            <person name="Labutti K."/>
            <person name="Lipzen A."/>
            <person name="Lombard V."/>
            <person name="Magnuson J."/>
            <person name="Maillard F."/>
            <person name="Morin E."/>
            <person name="Murat C."/>
            <person name="Nolan M."/>
            <person name="Ohm R."/>
            <person name="Pangilinan J."/>
            <person name="Pereira M."/>
            <person name="Perotto S."/>
            <person name="Peter M."/>
            <person name="Riley R."/>
            <person name="Sitrit Y."/>
            <person name="Stielow B."/>
            <person name="Szollosi G."/>
            <person name="Zifcakova L."/>
            <person name="Stursova M."/>
            <person name="Spatafora J.W."/>
            <person name="Tedersoo L."/>
            <person name="Vaario L.-M."/>
            <person name="Yamada A."/>
            <person name="Yan M."/>
            <person name="Wang P."/>
            <person name="Xu J."/>
            <person name="Bruns T."/>
            <person name="Baldrian P."/>
            <person name="Vilgalys R."/>
            <person name="Henrissat B."/>
            <person name="Grigoriev I.V."/>
            <person name="Hibbett D."/>
            <person name="Nagy L.G."/>
            <person name="Martin F.M."/>
        </authorList>
    </citation>
    <scope>NUCLEOTIDE SEQUENCE</scope>
    <source>
        <strain evidence="10">UH-Tt-Lm1</strain>
    </source>
</reference>
<evidence type="ECO:0000256" key="6">
    <source>
        <dbReference type="ARBA" id="ARBA00075089"/>
    </source>
</evidence>
<dbReference type="Gene3D" id="1.10.20.10">
    <property type="entry name" value="Histone, subunit A"/>
    <property type="match status" value="1"/>
</dbReference>
<evidence type="ECO:0000313" key="10">
    <source>
        <dbReference type="EMBL" id="KAF9790891.1"/>
    </source>
</evidence>
<feature type="compositionally biased region" description="Polar residues" evidence="8">
    <location>
        <begin position="137"/>
        <end position="152"/>
    </location>
</feature>
<gene>
    <name evidence="10" type="ORF">BJ322DRAFT_415086</name>
</gene>
<protein>
    <recommendedName>
        <fullName evidence="6">TBP-associated factor 12</fullName>
    </recommendedName>
    <alternativeName>
        <fullName evidence="7">Transcription initiation factor TFIID subunit 12</fullName>
    </alternativeName>
</protein>
<feature type="domain" description="Transcription initiation factor TFIID subunit 12" evidence="9">
    <location>
        <begin position="197"/>
        <end position="263"/>
    </location>
</feature>
<evidence type="ECO:0000313" key="11">
    <source>
        <dbReference type="Proteomes" id="UP000736335"/>
    </source>
</evidence>
<evidence type="ECO:0000256" key="8">
    <source>
        <dbReference type="SAM" id="MobiDB-lite"/>
    </source>
</evidence>
<name>A0A9P6HPF2_9AGAM</name>
<evidence type="ECO:0000259" key="9">
    <source>
        <dbReference type="Pfam" id="PF03847"/>
    </source>
</evidence>
<comment type="similarity">
    <text evidence="2">Belongs to the TAF12 family.</text>
</comment>
<dbReference type="CDD" id="cd07981">
    <property type="entry name" value="HFD_TAF12"/>
    <property type="match status" value="1"/>
</dbReference>
<organism evidence="10 11">
    <name type="scientific">Thelephora terrestris</name>
    <dbReference type="NCBI Taxonomy" id="56493"/>
    <lineage>
        <taxon>Eukaryota</taxon>
        <taxon>Fungi</taxon>
        <taxon>Dikarya</taxon>
        <taxon>Basidiomycota</taxon>
        <taxon>Agaricomycotina</taxon>
        <taxon>Agaricomycetes</taxon>
        <taxon>Thelephorales</taxon>
        <taxon>Thelephoraceae</taxon>
        <taxon>Thelephora</taxon>
    </lineage>
</organism>
<dbReference type="GO" id="GO:0000124">
    <property type="term" value="C:SAGA complex"/>
    <property type="evidence" value="ECO:0007669"/>
    <property type="project" value="InterPro"/>
</dbReference>
<dbReference type="GO" id="GO:0005669">
    <property type="term" value="C:transcription factor TFIID complex"/>
    <property type="evidence" value="ECO:0007669"/>
    <property type="project" value="InterPro"/>
</dbReference>
<dbReference type="PANTHER" id="PTHR12264">
    <property type="entry name" value="TRANSCRIPTION INITIATION FACTOR TFIID SUBUNIT 12"/>
    <property type="match status" value="1"/>
</dbReference>
<evidence type="ECO:0000256" key="2">
    <source>
        <dbReference type="ARBA" id="ARBA00007530"/>
    </source>
</evidence>
<dbReference type="OrthoDB" id="2193432at2759"/>
<dbReference type="GO" id="GO:0003677">
    <property type="term" value="F:DNA binding"/>
    <property type="evidence" value="ECO:0007669"/>
    <property type="project" value="TreeGrafter"/>
</dbReference>
<dbReference type="PANTHER" id="PTHR12264:SF21">
    <property type="entry name" value="TRANSCRIPTION INITIATION FACTOR TFIID SUBUNIT 12"/>
    <property type="match status" value="1"/>
</dbReference>
<dbReference type="GO" id="GO:0046982">
    <property type="term" value="F:protein heterodimerization activity"/>
    <property type="evidence" value="ECO:0007669"/>
    <property type="project" value="InterPro"/>
</dbReference>
<dbReference type="GO" id="GO:0017025">
    <property type="term" value="F:TBP-class protein binding"/>
    <property type="evidence" value="ECO:0007669"/>
    <property type="project" value="TreeGrafter"/>
</dbReference>
<reference evidence="10" key="1">
    <citation type="journal article" date="2020" name="Nat. Commun.">
        <title>Large-scale genome sequencing of mycorrhizal fungi provides insights into the early evolution of symbiotic traits.</title>
        <authorList>
            <person name="Miyauchi S."/>
            <person name="Kiss E."/>
            <person name="Kuo A."/>
            <person name="Drula E."/>
            <person name="Kohler A."/>
            <person name="Sanchez-Garcia M."/>
            <person name="Morin E."/>
            <person name="Andreopoulos B."/>
            <person name="Barry K.W."/>
            <person name="Bonito G."/>
            <person name="Buee M."/>
            <person name="Carver A."/>
            <person name="Chen C."/>
            <person name="Cichocki N."/>
            <person name="Clum A."/>
            <person name="Culley D."/>
            <person name="Crous P.W."/>
            <person name="Fauchery L."/>
            <person name="Girlanda M."/>
            <person name="Hayes R.D."/>
            <person name="Keri Z."/>
            <person name="LaButti K."/>
            <person name="Lipzen A."/>
            <person name="Lombard V."/>
            <person name="Magnuson J."/>
            <person name="Maillard F."/>
            <person name="Murat C."/>
            <person name="Nolan M."/>
            <person name="Ohm R.A."/>
            <person name="Pangilinan J."/>
            <person name="Pereira M.F."/>
            <person name="Perotto S."/>
            <person name="Peter M."/>
            <person name="Pfister S."/>
            <person name="Riley R."/>
            <person name="Sitrit Y."/>
            <person name="Stielow J.B."/>
            <person name="Szollosi G."/>
            <person name="Zifcakova L."/>
            <person name="Stursova M."/>
            <person name="Spatafora J.W."/>
            <person name="Tedersoo L."/>
            <person name="Vaario L.M."/>
            <person name="Yamada A."/>
            <person name="Yan M."/>
            <person name="Wang P."/>
            <person name="Xu J."/>
            <person name="Bruns T."/>
            <person name="Baldrian P."/>
            <person name="Vilgalys R."/>
            <person name="Dunand C."/>
            <person name="Henrissat B."/>
            <person name="Grigoriev I.V."/>
            <person name="Hibbett D."/>
            <person name="Nagy L.G."/>
            <person name="Martin F.M."/>
        </authorList>
    </citation>
    <scope>NUCLEOTIDE SEQUENCE</scope>
    <source>
        <strain evidence="10">UH-Tt-Lm1</strain>
    </source>
</reference>
<dbReference type="SUPFAM" id="SSF47113">
    <property type="entry name" value="Histone-fold"/>
    <property type="match status" value="1"/>
</dbReference>
<accession>A0A9P6HPF2</accession>
<comment type="caution">
    <text evidence="10">The sequence shown here is derived from an EMBL/GenBank/DDBJ whole genome shotgun (WGS) entry which is preliminary data.</text>
</comment>